<evidence type="ECO:0000313" key="2">
    <source>
        <dbReference type="Proteomes" id="UP000197138"/>
    </source>
</evidence>
<reference evidence="2" key="1">
    <citation type="journal article" date="2017" name="Plant J.">
        <title>The pomegranate (Punica granatum L.) genome and the genomics of punicalagin biosynthesis.</title>
        <authorList>
            <person name="Qin G."/>
            <person name="Xu C."/>
            <person name="Ming R."/>
            <person name="Tang H."/>
            <person name="Guyot R."/>
            <person name="Kramer E.M."/>
            <person name="Hu Y."/>
            <person name="Yi X."/>
            <person name="Qi Y."/>
            <person name="Xu X."/>
            <person name="Gao Z."/>
            <person name="Pan H."/>
            <person name="Jian J."/>
            <person name="Tian Y."/>
            <person name="Yue Z."/>
            <person name="Xu Y."/>
        </authorList>
    </citation>
    <scope>NUCLEOTIDE SEQUENCE [LARGE SCALE GENOMIC DNA]</scope>
    <source>
        <strain evidence="2">cv. Dabenzi</strain>
    </source>
</reference>
<comment type="caution">
    <text evidence="1">The sequence shown here is derived from an EMBL/GenBank/DDBJ whole genome shotgun (WGS) entry which is preliminary data.</text>
</comment>
<name>A0A218WB61_PUNGR</name>
<dbReference type="Proteomes" id="UP000197138">
    <property type="component" value="Unassembled WGS sequence"/>
</dbReference>
<organism evidence="1 2">
    <name type="scientific">Punica granatum</name>
    <name type="common">Pomegranate</name>
    <dbReference type="NCBI Taxonomy" id="22663"/>
    <lineage>
        <taxon>Eukaryota</taxon>
        <taxon>Viridiplantae</taxon>
        <taxon>Streptophyta</taxon>
        <taxon>Embryophyta</taxon>
        <taxon>Tracheophyta</taxon>
        <taxon>Spermatophyta</taxon>
        <taxon>Magnoliopsida</taxon>
        <taxon>eudicotyledons</taxon>
        <taxon>Gunneridae</taxon>
        <taxon>Pentapetalae</taxon>
        <taxon>rosids</taxon>
        <taxon>malvids</taxon>
        <taxon>Myrtales</taxon>
        <taxon>Lythraceae</taxon>
        <taxon>Punica</taxon>
    </lineage>
</organism>
<evidence type="ECO:0000313" key="1">
    <source>
        <dbReference type="EMBL" id="OWM69773.1"/>
    </source>
</evidence>
<protein>
    <submittedName>
        <fullName evidence="1">Uncharacterized protein</fullName>
    </submittedName>
</protein>
<gene>
    <name evidence="1" type="ORF">CDL15_Pgr025622</name>
</gene>
<dbReference type="AlphaFoldDB" id="A0A218WB61"/>
<dbReference type="EMBL" id="MTKT01004810">
    <property type="protein sequence ID" value="OWM69773.1"/>
    <property type="molecule type" value="Genomic_DNA"/>
</dbReference>
<sequence>MLFVKSNSDKVRGMGPESWLMDKSRDSSFFRSAISGRIPPQRSFCDRFRFSRLQSHVNSAGISPFNLLFERSMEKRYGSAFVYTWVMLFIRTSTPNP</sequence>
<accession>A0A218WB61</accession>
<proteinExistence type="predicted"/>